<sequence>MMAHSRSSAPETATLPPINVLFAEVLQRQLAQPSTPPIRRPSAWPGFPGPDKNALSKSGYPHGSPPPPLQVGRPPSSASHSDVLSSPSIFPHAHARDNPPMASTNSHRRSLHYEPQERESNLHSRDGYGQSSQRPTPFRARSGSWSESRSGRLPPIAMTPAGSPRLYDRETSSSSSSRPRPRDLTCPHCAMDQEIEDRRAAAATRPPVFSETDWTQKQQIPTPLPPSHGHTMIAFQPTPSSYPGRAFGVSMADILDFRPCLKEPDAPVLESGADQVLLTLEAKGYSTFVQSIAGNCPHRRISRFNLAYAVASAYDSFLKDFPFNPAGLKAAAIVVRSVAELRLVNLYSRDGRVWRVHVAYCV</sequence>
<feature type="compositionally biased region" description="Polar residues" evidence="1">
    <location>
        <begin position="76"/>
        <end position="88"/>
    </location>
</feature>
<feature type="compositionally biased region" description="Low complexity" evidence="1">
    <location>
        <begin position="139"/>
        <end position="152"/>
    </location>
</feature>
<dbReference type="Proteomes" id="UP001215598">
    <property type="component" value="Unassembled WGS sequence"/>
</dbReference>
<organism evidence="2 3">
    <name type="scientific">Mycena metata</name>
    <dbReference type="NCBI Taxonomy" id="1033252"/>
    <lineage>
        <taxon>Eukaryota</taxon>
        <taxon>Fungi</taxon>
        <taxon>Dikarya</taxon>
        <taxon>Basidiomycota</taxon>
        <taxon>Agaricomycotina</taxon>
        <taxon>Agaricomycetes</taxon>
        <taxon>Agaricomycetidae</taxon>
        <taxon>Agaricales</taxon>
        <taxon>Marasmiineae</taxon>
        <taxon>Mycenaceae</taxon>
        <taxon>Mycena</taxon>
    </lineage>
</organism>
<reference evidence="2" key="1">
    <citation type="submission" date="2023-03" db="EMBL/GenBank/DDBJ databases">
        <title>Massive genome expansion in bonnet fungi (Mycena s.s.) driven by repeated elements and novel gene families across ecological guilds.</title>
        <authorList>
            <consortium name="Lawrence Berkeley National Laboratory"/>
            <person name="Harder C.B."/>
            <person name="Miyauchi S."/>
            <person name="Viragh M."/>
            <person name="Kuo A."/>
            <person name="Thoen E."/>
            <person name="Andreopoulos B."/>
            <person name="Lu D."/>
            <person name="Skrede I."/>
            <person name="Drula E."/>
            <person name="Henrissat B."/>
            <person name="Morin E."/>
            <person name="Kohler A."/>
            <person name="Barry K."/>
            <person name="LaButti K."/>
            <person name="Morin E."/>
            <person name="Salamov A."/>
            <person name="Lipzen A."/>
            <person name="Mereny Z."/>
            <person name="Hegedus B."/>
            <person name="Baldrian P."/>
            <person name="Stursova M."/>
            <person name="Weitz H."/>
            <person name="Taylor A."/>
            <person name="Grigoriev I.V."/>
            <person name="Nagy L.G."/>
            <person name="Martin F."/>
            <person name="Kauserud H."/>
        </authorList>
    </citation>
    <scope>NUCLEOTIDE SEQUENCE</scope>
    <source>
        <strain evidence="2">CBHHK182m</strain>
    </source>
</reference>
<feature type="compositionally biased region" description="Basic and acidic residues" evidence="1">
    <location>
        <begin position="111"/>
        <end position="126"/>
    </location>
</feature>
<dbReference type="EMBL" id="JARKIB010000080">
    <property type="protein sequence ID" value="KAJ7746365.1"/>
    <property type="molecule type" value="Genomic_DNA"/>
</dbReference>
<dbReference type="AlphaFoldDB" id="A0AAD7IQ06"/>
<proteinExistence type="predicted"/>
<evidence type="ECO:0000313" key="3">
    <source>
        <dbReference type="Proteomes" id="UP001215598"/>
    </source>
</evidence>
<evidence type="ECO:0000313" key="2">
    <source>
        <dbReference type="EMBL" id="KAJ7746365.1"/>
    </source>
</evidence>
<evidence type="ECO:0000256" key="1">
    <source>
        <dbReference type="SAM" id="MobiDB-lite"/>
    </source>
</evidence>
<gene>
    <name evidence="2" type="ORF">B0H16DRAFT_1726543</name>
</gene>
<feature type="region of interest" description="Disordered" evidence="1">
    <location>
        <begin position="30"/>
        <end position="220"/>
    </location>
</feature>
<name>A0AAD7IQ06_9AGAR</name>
<protein>
    <submittedName>
        <fullName evidence="2">Uncharacterized protein</fullName>
    </submittedName>
</protein>
<comment type="caution">
    <text evidence="2">The sequence shown here is derived from an EMBL/GenBank/DDBJ whole genome shotgun (WGS) entry which is preliminary data.</text>
</comment>
<keyword evidence="3" id="KW-1185">Reference proteome</keyword>
<accession>A0AAD7IQ06</accession>